<gene>
    <name evidence="3" type="ORF">ACFOKA_11675</name>
</gene>
<evidence type="ECO:0000256" key="1">
    <source>
        <dbReference type="ARBA" id="ARBA00023239"/>
    </source>
</evidence>
<name>A0ABV7D5Z7_9PROT</name>
<dbReference type="EMBL" id="JBHRSL010000010">
    <property type="protein sequence ID" value="MFC3052562.1"/>
    <property type="molecule type" value="Genomic_DNA"/>
</dbReference>
<dbReference type="PANTHER" id="PTHR21240">
    <property type="entry name" value="2-AMINO-3-CARBOXYLMUCONATE-6-SEMIALDEHYDE DECARBOXYLASE"/>
    <property type="match status" value="1"/>
</dbReference>
<dbReference type="Proteomes" id="UP001595444">
    <property type="component" value="Unassembled WGS sequence"/>
</dbReference>
<dbReference type="PANTHER" id="PTHR21240:SF28">
    <property type="entry name" value="ISO-OROTATE DECARBOXYLASE (EUROFUNG)"/>
    <property type="match status" value="1"/>
</dbReference>
<feature type="domain" description="Amidohydrolase-related" evidence="2">
    <location>
        <begin position="4"/>
        <end position="328"/>
    </location>
</feature>
<accession>A0ABV7D5Z7</accession>
<dbReference type="SUPFAM" id="SSF51556">
    <property type="entry name" value="Metallo-dependent hydrolases"/>
    <property type="match status" value="1"/>
</dbReference>
<comment type="caution">
    <text evidence="3">The sequence shown here is derived from an EMBL/GenBank/DDBJ whole genome shotgun (WGS) entry which is preliminary data.</text>
</comment>
<dbReference type="InterPro" id="IPR032465">
    <property type="entry name" value="ACMSD"/>
</dbReference>
<keyword evidence="4" id="KW-1185">Reference proteome</keyword>
<evidence type="ECO:0000313" key="4">
    <source>
        <dbReference type="Proteomes" id="UP001595444"/>
    </source>
</evidence>
<keyword evidence="1" id="KW-0456">Lyase</keyword>
<dbReference type="Pfam" id="PF04909">
    <property type="entry name" value="Amidohydro_2"/>
    <property type="match status" value="1"/>
</dbReference>
<reference evidence="4" key="1">
    <citation type="journal article" date="2019" name="Int. J. Syst. Evol. Microbiol.">
        <title>The Global Catalogue of Microorganisms (GCM) 10K type strain sequencing project: providing services to taxonomists for standard genome sequencing and annotation.</title>
        <authorList>
            <consortium name="The Broad Institute Genomics Platform"/>
            <consortium name="The Broad Institute Genome Sequencing Center for Infectious Disease"/>
            <person name="Wu L."/>
            <person name="Ma J."/>
        </authorList>
    </citation>
    <scope>NUCLEOTIDE SEQUENCE [LARGE SCALE GENOMIC DNA]</scope>
    <source>
        <strain evidence="4">KCTC 62164</strain>
    </source>
</reference>
<evidence type="ECO:0000313" key="3">
    <source>
        <dbReference type="EMBL" id="MFC3052562.1"/>
    </source>
</evidence>
<dbReference type="RefSeq" id="WP_194213777.1">
    <property type="nucleotide sequence ID" value="NZ_CP061205.1"/>
</dbReference>
<organism evidence="3 4">
    <name type="scientific">Kordiimonas pumila</name>
    <dbReference type="NCBI Taxonomy" id="2161677"/>
    <lineage>
        <taxon>Bacteria</taxon>
        <taxon>Pseudomonadati</taxon>
        <taxon>Pseudomonadota</taxon>
        <taxon>Alphaproteobacteria</taxon>
        <taxon>Kordiimonadales</taxon>
        <taxon>Kordiimonadaceae</taxon>
        <taxon>Kordiimonas</taxon>
    </lineage>
</organism>
<dbReference type="InterPro" id="IPR032466">
    <property type="entry name" value="Metal_Hydrolase"/>
</dbReference>
<sequence>MSVIDVHTHMISQKWLDLLCKHGAPKYEVKKTKAGQDSIFMWGAPFMTLFPEMLDFDLRIQNMDKAGVDLAVVSLTCPSAYWGSEDISVQASTVMNTVMAEQQDKYPERLRWFATLPWQYADKAVETLHAAVKAGAAGVFVTANIDEKSLTAPEFTPIWDAIDAYGLPVLIHPTAPQGASKMEMHEYGLIPPVGFMFDTTLAISRMIFDGFFDRYKKLNIIAAHGGGTLPYLAGRLDRCHEMIPACSEKIKDAPSTYLRKIYYDAVVYEKGALDLCIEVAGGADRVMYGSDYPHNIGDMAGCLGRVNALEKSVASKVKSETAERLFGL</sequence>
<dbReference type="InterPro" id="IPR006680">
    <property type="entry name" value="Amidohydro-rel"/>
</dbReference>
<evidence type="ECO:0000259" key="2">
    <source>
        <dbReference type="Pfam" id="PF04909"/>
    </source>
</evidence>
<proteinExistence type="predicted"/>
<dbReference type="Gene3D" id="3.20.20.140">
    <property type="entry name" value="Metal-dependent hydrolases"/>
    <property type="match status" value="1"/>
</dbReference>
<protein>
    <submittedName>
        <fullName evidence="3">Amidohydrolase family protein</fullName>
    </submittedName>
</protein>